<feature type="domain" description="Glycosyltransferase 2-like" evidence="1">
    <location>
        <begin position="4"/>
        <end position="125"/>
    </location>
</feature>
<evidence type="ECO:0000313" key="2">
    <source>
        <dbReference type="EMBL" id="WNH11635.1"/>
    </source>
</evidence>
<dbReference type="RefSeq" id="WP_415861615.1">
    <property type="nucleotide sequence ID" value="NZ_CP134536.1"/>
</dbReference>
<protein>
    <submittedName>
        <fullName evidence="2">Glycosyltransferase</fullName>
        <ecNumber evidence="2">2.4.-.-</ecNumber>
    </submittedName>
</protein>
<dbReference type="InterPro" id="IPR001173">
    <property type="entry name" value="Glyco_trans_2-like"/>
</dbReference>
<dbReference type="Gene3D" id="3.90.550.10">
    <property type="entry name" value="Spore Coat Polysaccharide Biosynthesis Protein SpsA, Chain A"/>
    <property type="match status" value="1"/>
</dbReference>
<dbReference type="EMBL" id="CP134536">
    <property type="protein sequence ID" value="WNH11635.1"/>
    <property type="molecule type" value="Genomic_DNA"/>
</dbReference>
<dbReference type="CDD" id="cd00761">
    <property type="entry name" value="Glyco_tranf_GTA_type"/>
    <property type="match status" value="1"/>
</dbReference>
<accession>A0ABY9Y076</accession>
<organism evidence="2 3">
    <name type="scientific">Thalassobellus suaedae</name>
    <dbReference type="NCBI Taxonomy" id="3074124"/>
    <lineage>
        <taxon>Bacteria</taxon>
        <taxon>Pseudomonadati</taxon>
        <taxon>Bacteroidota</taxon>
        <taxon>Flavobacteriia</taxon>
        <taxon>Flavobacteriales</taxon>
        <taxon>Flavobacteriaceae</taxon>
        <taxon>Thalassobellus</taxon>
    </lineage>
</organism>
<reference evidence="2 3" key="1">
    <citation type="submission" date="2023-09" db="EMBL/GenBank/DDBJ databases">
        <title>Thalassobella suaedae gen. nov., sp. nov., a marine bacterium of the family Flavobacteriaceae isolated from a halophyte Suaeda japonica.</title>
        <authorList>
            <person name="Lee S.Y."/>
            <person name="Hwang C.Y."/>
        </authorList>
    </citation>
    <scope>NUCLEOTIDE SEQUENCE [LARGE SCALE GENOMIC DNA]</scope>
    <source>
        <strain evidence="2 3">HL-DH10</strain>
    </source>
</reference>
<dbReference type="InterPro" id="IPR029044">
    <property type="entry name" value="Nucleotide-diphossugar_trans"/>
</dbReference>
<dbReference type="GO" id="GO:0016757">
    <property type="term" value="F:glycosyltransferase activity"/>
    <property type="evidence" value="ECO:0007669"/>
    <property type="project" value="UniProtKB-KW"/>
</dbReference>
<dbReference type="SUPFAM" id="SSF53448">
    <property type="entry name" value="Nucleotide-diphospho-sugar transferases"/>
    <property type="match status" value="1"/>
</dbReference>
<name>A0ABY9Y076_9FLAO</name>
<keyword evidence="2" id="KW-0328">Glycosyltransferase</keyword>
<keyword evidence="2" id="KW-0808">Transferase</keyword>
<dbReference type="Proteomes" id="UP001303407">
    <property type="component" value="Chromosome"/>
</dbReference>
<dbReference type="EC" id="2.4.-.-" evidence="2"/>
<evidence type="ECO:0000259" key="1">
    <source>
        <dbReference type="Pfam" id="PF00535"/>
    </source>
</evidence>
<proteinExistence type="predicted"/>
<keyword evidence="3" id="KW-1185">Reference proteome</keyword>
<gene>
    <name evidence="2" type="ORF">RHP49_12085</name>
</gene>
<evidence type="ECO:0000313" key="3">
    <source>
        <dbReference type="Proteomes" id="UP001303407"/>
    </source>
</evidence>
<dbReference type="Pfam" id="PF00535">
    <property type="entry name" value="Glycos_transf_2"/>
    <property type="match status" value="1"/>
</dbReference>
<sequence length="294" mass="34056">MQTSILIVSKDRKQELKKTLEILEKSVDYSSCEILVFLDGCIDGSHVLKSEFPKVFWYESEKSLGASSARNTLYSYGRGDVFIGLDDDAHPLQSDFVDIVHTVFNENKNLGIIAFHEIKGVFNSDEEALLQKSTDKIEFLCNSFVGCGFAIQKEVYESTNGFPIWIDIYGEESCVAIEVLANNKDILYTNNIVVNHRVNKQERLNNGRNYYRFGKQLKNTAFYYIVYYRNPVFKLLKLFWHNFTKYALVDKIYFRTYIRILGLIIFQSSKVLKHRKPVEASVLKRVNELNSPVF</sequence>